<evidence type="ECO:0000256" key="10">
    <source>
        <dbReference type="ARBA" id="ARBA00023136"/>
    </source>
</evidence>
<dbReference type="GO" id="GO:0140359">
    <property type="term" value="F:ABC-type transporter activity"/>
    <property type="evidence" value="ECO:0007669"/>
    <property type="project" value="InterPro"/>
</dbReference>
<evidence type="ECO:0000256" key="7">
    <source>
        <dbReference type="ARBA" id="ARBA00022903"/>
    </source>
</evidence>
<feature type="transmembrane region" description="Helical" evidence="11">
    <location>
        <begin position="118"/>
        <end position="141"/>
    </location>
</feature>
<keyword evidence="4 11" id="KW-1003">Cell membrane</keyword>
<comment type="caution">
    <text evidence="13">The sequence shown here is derived from an EMBL/GenBank/DDBJ whole genome shotgun (WGS) entry which is preliminary data.</text>
</comment>
<keyword evidence="3 11" id="KW-0813">Transport</keyword>
<keyword evidence="14" id="KW-1185">Reference proteome</keyword>
<evidence type="ECO:0000256" key="6">
    <source>
        <dbReference type="ARBA" id="ARBA00022692"/>
    </source>
</evidence>
<organism evidence="13 14">
    <name type="scientific">Psittacicella hinzii</name>
    <dbReference type="NCBI Taxonomy" id="2028575"/>
    <lineage>
        <taxon>Bacteria</taxon>
        <taxon>Pseudomonadati</taxon>
        <taxon>Pseudomonadota</taxon>
        <taxon>Gammaproteobacteria</taxon>
        <taxon>Pasteurellales</taxon>
        <taxon>Psittacicellaceae</taxon>
        <taxon>Psittacicella</taxon>
    </lineage>
</organism>
<gene>
    <name evidence="13" type="ORF">CKF54_04045</name>
</gene>
<evidence type="ECO:0000256" key="3">
    <source>
        <dbReference type="ARBA" id="ARBA00022448"/>
    </source>
</evidence>
<dbReference type="InterPro" id="IPR047817">
    <property type="entry name" value="ABC2_TM_bact-type"/>
</dbReference>
<proteinExistence type="inferred from homology"/>
<feature type="transmembrane region" description="Helical" evidence="11">
    <location>
        <begin position="181"/>
        <end position="202"/>
    </location>
</feature>
<feature type="transmembrane region" description="Helical" evidence="11">
    <location>
        <begin position="39"/>
        <end position="58"/>
    </location>
</feature>
<dbReference type="Proteomes" id="UP000265691">
    <property type="component" value="Unassembled WGS sequence"/>
</dbReference>
<dbReference type="GO" id="GO:0015920">
    <property type="term" value="P:lipopolysaccharide transport"/>
    <property type="evidence" value="ECO:0007669"/>
    <property type="project" value="TreeGrafter"/>
</dbReference>
<dbReference type="PROSITE" id="PS51012">
    <property type="entry name" value="ABC_TM2"/>
    <property type="match status" value="1"/>
</dbReference>
<dbReference type="Pfam" id="PF01061">
    <property type="entry name" value="ABC2_membrane"/>
    <property type="match status" value="1"/>
</dbReference>
<evidence type="ECO:0000313" key="14">
    <source>
        <dbReference type="Proteomes" id="UP000265691"/>
    </source>
</evidence>
<feature type="domain" description="ABC transmembrane type-2" evidence="12">
    <location>
        <begin position="37"/>
        <end position="258"/>
    </location>
</feature>
<dbReference type="OrthoDB" id="9814458at2"/>
<protein>
    <recommendedName>
        <fullName evidence="11">Transport permease protein</fullName>
    </recommendedName>
</protein>
<dbReference type="PRINTS" id="PR00164">
    <property type="entry name" value="ABC2TRNSPORT"/>
</dbReference>
<feature type="transmembrane region" description="Helical" evidence="11">
    <location>
        <begin position="64"/>
        <end position="81"/>
    </location>
</feature>
<keyword evidence="9" id="KW-0625">Polysaccharide transport</keyword>
<evidence type="ECO:0000256" key="2">
    <source>
        <dbReference type="ARBA" id="ARBA00007783"/>
    </source>
</evidence>
<dbReference type="PANTHER" id="PTHR30413:SF10">
    <property type="entry name" value="CAPSULE POLYSACCHARIDE EXPORT INNER-MEMBRANE PROTEIN CTRC"/>
    <property type="match status" value="1"/>
</dbReference>
<keyword evidence="10 11" id="KW-0472">Membrane</keyword>
<evidence type="ECO:0000256" key="1">
    <source>
        <dbReference type="ARBA" id="ARBA00004651"/>
    </source>
</evidence>
<keyword evidence="7" id="KW-0972">Capsule biogenesis/degradation</keyword>
<comment type="subcellular location">
    <subcellularLocation>
        <location evidence="11">Cell inner membrane</location>
        <topology evidence="11">Multi-pass membrane protein</topology>
    </subcellularLocation>
    <subcellularLocation>
        <location evidence="1">Cell membrane</location>
        <topology evidence="1">Multi-pass membrane protein</topology>
    </subcellularLocation>
</comment>
<dbReference type="InterPro" id="IPR000412">
    <property type="entry name" value="ABC_2_transport"/>
</dbReference>
<keyword evidence="8 11" id="KW-1133">Transmembrane helix</keyword>
<evidence type="ECO:0000256" key="9">
    <source>
        <dbReference type="ARBA" id="ARBA00023047"/>
    </source>
</evidence>
<sequence length="264" mass="29931">MNYGNKTTLAQSFVIQGRVLKALILREIITRYGRKNIGFMWLFVEPLIMTLLIALLWGELRAGSFSNLNIIAFTITGYPLMMMWRNAANRAVGSIDANISLLYHRNVKVVDTVLARMILELCGATIAQIVIMVALITLGVIGYPDDIFYMLLAWFLMAMFAIGLGLIITSIANKFEAFGKIWSTFSFLLMPLSGVFFFLNSIPENFRSYLSWLPMIHGTEMFRHGYFGASVITLENPYYLFFCDLVILMFGLVAIRVISRNINP</sequence>
<evidence type="ECO:0000256" key="11">
    <source>
        <dbReference type="RuleBase" id="RU361157"/>
    </source>
</evidence>
<keyword evidence="5" id="KW-0762">Sugar transport</keyword>
<keyword evidence="6 11" id="KW-0812">Transmembrane</keyword>
<dbReference type="GO" id="GO:0015774">
    <property type="term" value="P:polysaccharide transport"/>
    <property type="evidence" value="ECO:0007669"/>
    <property type="project" value="UniProtKB-KW"/>
</dbReference>
<comment type="similarity">
    <text evidence="2 11">Belongs to the ABC-2 integral membrane protein family.</text>
</comment>
<dbReference type="RefSeq" id="WP_119525033.1">
    <property type="nucleotide sequence ID" value="NZ_NRHC01000043.1"/>
</dbReference>
<evidence type="ECO:0000313" key="13">
    <source>
        <dbReference type="EMBL" id="RIY32873.1"/>
    </source>
</evidence>
<dbReference type="PANTHER" id="PTHR30413">
    <property type="entry name" value="INNER MEMBRANE TRANSPORT PERMEASE"/>
    <property type="match status" value="1"/>
</dbReference>
<feature type="transmembrane region" description="Helical" evidence="11">
    <location>
        <begin position="238"/>
        <end position="258"/>
    </location>
</feature>
<dbReference type="InterPro" id="IPR013525">
    <property type="entry name" value="ABC2_TM"/>
</dbReference>
<evidence type="ECO:0000256" key="5">
    <source>
        <dbReference type="ARBA" id="ARBA00022597"/>
    </source>
</evidence>
<name>A0A3A1Y3Q2_9GAMM</name>
<feature type="transmembrane region" description="Helical" evidence="11">
    <location>
        <begin position="147"/>
        <end position="169"/>
    </location>
</feature>
<dbReference type="GO" id="GO:0043190">
    <property type="term" value="C:ATP-binding cassette (ABC) transporter complex"/>
    <property type="evidence" value="ECO:0007669"/>
    <property type="project" value="InterPro"/>
</dbReference>
<evidence type="ECO:0000259" key="12">
    <source>
        <dbReference type="PROSITE" id="PS51012"/>
    </source>
</evidence>
<dbReference type="EMBL" id="NRHC01000043">
    <property type="protein sequence ID" value="RIY32873.1"/>
    <property type="molecule type" value="Genomic_DNA"/>
</dbReference>
<evidence type="ECO:0000256" key="4">
    <source>
        <dbReference type="ARBA" id="ARBA00022475"/>
    </source>
</evidence>
<accession>A0A3A1Y3Q2</accession>
<evidence type="ECO:0000256" key="8">
    <source>
        <dbReference type="ARBA" id="ARBA00022989"/>
    </source>
</evidence>
<dbReference type="AlphaFoldDB" id="A0A3A1Y3Q2"/>
<reference evidence="13 14" key="1">
    <citation type="submission" date="2017-08" db="EMBL/GenBank/DDBJ databases">
        <title>Reclassification of Bisgaard taxon 37 and 44.</title>
        <authorList>
            <person name="Christensen H."/>
        </authorList>
    </citation>
    <scope>NUCLEOTIDE SEQUENCE [LARGE SCALE GENOMIC DNA]</scope>
    <source>
        <strain evidence="13 14">B96_3</strain>
    </source>
</reference>